<organism evidence="1 2">
    <name type="scientific">Paraurantiacibacter namhicola</name>
    <dbReference type="NCBI Taxonomy" id="645517"/>
    <lineage>
        <taxon>Bacteria</taxon>
        <taxon>Pseudomonadati</taxon>
        <taxon>Pseudomonadota</taxon>
        <taxon>Alphaproteobacteria</taxon>
        <taxon>Sphingomonadales</taxon>
        <taxon>Erythrobacteraceae</taxon>
        <taxon>Paraurantiacibacter</taxon>
    </lineage>
</organism>
<protein>
    <recommendedName>
        <fullName evidence="3">SnoaL-like domain-containing protein</fullName>
    </recommendedName>
</protein>
<gene>
    <name evidence="1" type="ORF">A6F65_00697</name>
</gene>
<keyword evidence="2" id="KW-1185">Reference proteome</keyword>
<proteinExistence type="predicted"/>
<evidence type="ECO:0000313" key="2">
    <source>
        <dbReference type="Proteomes" id="UP000092698"/>
    </source>
</evidence>
<dbReference type="KEGG" id="anh:A6F65_00697"/>
<name>A0A1C7D6C4_9SPHN</name>
<accession>A0A1C7D6C4</accession>
<dbReference type="STRING" id="645517.A6F65_00697"/>
<reference evidence="1 2" key="1">
    <citation type="submission" date="2016-07" db="EMBL/GenBank/DDBJ databases">
        <title>Complete genome sequence of Altererythrobacter namhicola JCM 16345T, containing esterase-encoding genes.</title>
        <authorList>
            <person name="Cheng H."/>
            <person name="Wu Y.-H."/>
            <person name="Jian S.-L."/>
            <person name="Huo Y.-Y."/>
            <person name="Wang C.-S."/>
            <person name="Xu X.-W."/>
        </authorList>
    </citation>
    <scope>NUCLEOTIDE SEQUENCE [LARGE SCALE GENOMIC DNA]</scope>
    <source>
        <strain evidence="1 2">JCM 16345</strain>
    </source>
</reference>
<dbReference type="Proteomes" id="UP000092698">
    <property type="component" value="Chromosome"/>
</dbReference>
<dbReference type="AlphaFoldDB" id="A0A1C7D6C4"/>
<sequence length="169" mass="17821">MAVAAMAMALSACGGNDAPEQPQDGAELAGQGLSGPTIADFPVLQSDDCADVAQFYFDAIAAREFDRAALVWDDPVVDDARLGALFAGYTQPKFTVSDIRRDEAGPSESCTITGALADLADPARVLREGTVILQRAAGDQASTPDQQRWRVQSSDFIEEMQRAGRGGPA</sequence>
<evidence type="ECO:0008006" key="3">
    <source>
        <dbReference type="Google" id="ProtNLM"/>
    </source>
</evidence>
<dbReference type="EMBL" id="CP016545">
    <property type="protein sequence ID" value="ANU07019.1"/>
    <property type="molecule type" value="Genomic_DNA"/>
</dbReference>
<evidence type="ECO:0000313" key="1">
    <source>
        <dbReference type="EMBL" id="ANU07019.1"/>
    </source>
</evidence>